<protein>
    <submittedName>
        <fullName evidence="1">Predicted protein</fullName>
    </submittedName>
</protein>
<sequence length="48" mass="5174">MFVFLRVGRKTARIGVPRAGAALSIVRTDAWEGLEKCVIQTVLNGADS</sequence>
<proteinExistence type="predicted"/>
<dbReference type="Proteomes" id="UP000003986">
    <property type="component" value="Unassembled WGS sequence"/>
</dbReference>
<accession>D6AEN0</accession>
<gene>
    <name evidence="1" type="ORF">SSGG_02122</name>
</gene>
<name>D6AEN0_STRFL</name>
<evidence type="ECO:0000313" key="1">
    <source>
        <dbReference type="EMBL" id="EFE74756.2"/>
    </source>
</evidence>
<reference evidence="2" key="1">
    <citation type="submission" date="2008-10" db="EMBL/GenBank/DDBJ databases">
        <authorList>
            <person name="Molnar K."/>
        </authorList>
    </citation>
    <scope>NUCLEOTIDE SEQUENCE [LARGE SCALE GENOMIC DNA]</scope>
    <source>
        <strain evidence="2">NRRL 15998</strain>
    </source>
</reference>
<dbReference type="EMBL" id="DS999644">
    <property type="protein sequence ID" value="EFE74756.2"/>
    <property type="molecule type" value="Genomic_DNA"/>
</dbReference>
<dbReference type="AlphaFoldDB" id="D6AEN0"/>
<evidence type="ECO:0000313" key="2">
    <source>
        <dbReference type="Proteomes" id="UP000003986"/>
    </source>
</evidence>
<organism evidence="1 2">
    <name type="scientific">Streptomyces filamentosus NRRL 15998</name>
    <dbReference type="NCBI Taxonomy" id="457431"/>
    <lineage>
        <taxon>Bacteria</taxon>
        <taxon>Bacillati</taxon>
        <taxon>Actinomycetota</taxon>
        <taxon>Actinomycetes</taxon>
        <taxon>Kitasatosporales</taxon>
        <taxon>Streptomycetaceae</taxon>
        <taxon>Streptomyces</taxon>
    </lineage>
</organism>
<reference evidence="2" key="2">
    <citation type="submission" date="2008-12" db="EMBL/GenBank/DDBJ databases">
        <title>Annotation of Streptomyces roseosporus strain NRRL 15998.</title>
        <authorList>
            <consortium name="The Broad Institute Genome Sequencing Platform"/>
            <consortium name="Broad Institute Microbial Sequencing Center"/>
            <person name="Fischbach M."/>
            <person name="Ward D."/>
            <person name="Young S."/>
            <person name="Kodira C.D."/>
            <person name="Zeng Q."/>
            <person name="Koehrsen M."/>
            <person name="Godfrey P."/>
            <person name="Alvarado L."/>
            <person name="Berlin A.M."/>
            <person name="Borenstein D."/>
            <person name="Chen Z."/>
            <person name="Engels R."/>
            <person name="Freedman E."/>
            <person name="Gellesch M."/>
            <person name="Goldberg J."/>
            <person name="Griggs A."/>
            <person name="Gujja S."/>
            <person name="Heiman D.I."/>
            <person name="Hepburn T.A."/>
            <person name="Howarth C."/>
            <person name="Jen D."/>
            <person name="Larson L."/>
            <person name="Lewis B."/>
            <person name="Mehta T."/>
            <person name="Park D."/>
            <person name="Pearson M."/>
            <person name="Roberts A."/>
            <person name="Saif S."/>
            <person name="Shea T.D."/>
            <person name="Shenoy N."/>
            <person name="Sisk P."/>
            <person name="Stolte C."/>
            <person name="Sykes S.N."/>
            <person name="Walk T."/>
            <person name="White J."/>
            <person name="Yandava C."/>
            <person name="Straight P."/>
            <person name="Clardy J."/>
            <person name="Hung D."/>
            <person name="Kolter R."/>
            <person name="Mekalanos J."/>
            <person name="Walker S."/>
            <person name="Walsh C.T."/>
            <person name="Wieland B.L.C."/>
            <person name="Ilzarbe M."/>
            <person name="Galagan J."/>
            <person name="Nusbaum C."/>
            <person name="Birren B."/>
        </authorList>
    </citation>
    <scope>NUCLEOTIDE SEQUENCE [LARGE SCALE GENOMIC DNA]</scope>
    <source>
        <strain evidence="2">NRRL 15998</strain>
    </source>
</reference>